<dbReference type="PANTHER" id="PTHR43280:SF2">
    <property type="entry name" value="HTH-TYPE TRANSCRIPTIONAL REGULATOR EXSA"/>
    <property type="match status" value="1"/>
</dbReference>
<evidence type="ECO:0000313" key="5">
    <source>
        <dbReference type="Proteomes" id="UP000289775"/>
    </source>
</evidence>
<dbReference type="Pfam" id="PF12833">
    <property type="entry name" value="HTH_18"/>
    <property type="match status" value="1"/>
</dbReference>
<keyword evidence="2" id="KW-0812">Transmembrane</keyword>
<keyword evidence="2" id="KW-1133">Transmembrane helix</keyword>
<dbReference type="Gene3D" id="1.10.10.60">
    <property type="entry name" value="Homeodomain-like"/>
    <property type="match status" value="2"/>
</dbReference>
<feature type="domain" description="HTH araC/xylS-type" evidence="3">
    <location>
        <begin position="423"/>
        <end position="514"/>
    </location>
</feature>
<dbReference type="SUPFAM" id="SSF48452">
    <property type="entry name" value="TPR-like"/>
    <property type="match status" value="1"/>
</dbReference>
<dbReference type="EMBL" id="JUIW01000001">
    <property type="protein sequence ID" value="RYJ45835.1"/>
    <property type="molecule type" value="Genomic_DNA"/>
</dbReference>
<sequence>MILSNNRLFGQYVLFVLLFLVSPLFSQENDEDMRMINKAHEMAFFSPNEALKLTDHMLKKASTADDHVTVYLIEADINIAKGDYDKTAESLFKANRLINKVNDSLKAEIVFHKAFLARTLKLYNQFDNYVSVVKILKEKEDNASLKSYLDIKLTFEEANMFIDQENYTQAITVINTLDKYRKEIEEGQLSDVYYLIKAKAYKGLEKYEESYKYYNLASASYVKDHKNTNLLTETALVLGTADLDYFKKDYTAALDKLTQHLKRLGDSENNYLLEKLNNRVAINYLGLNDKENHLKYNDAFLSYNKKVYDLETSAVNSAYNYINEEQALNLETKENSLKAIVFSALGALFLIALFGNLLYFSNKAKKKRLKEIIGYLEITNKLLVDSVDKVKSISPKKLSIPTETEQNILVGLKKFESTVKYTSKDMSLATLAAQLDTNTKYLSEIINKHYNDNFNAYINKLRVNYIIEKLKNEPEYLNYKISYLAEESGFSSHSSFATVFKSITGIAPTVFIDMLGKEIHNKKA</sequence>
<dbReference type="OrthoDB" id="5295174at2"/>
<dbReference type="GO" id="GO:0043565">
    <property type="term" value="F:sequence-specific DNA binding"/>
    <property type="evidence" value="ECO:0007669"/>
    <property type="project" value="InterPro"/>
</dbReference>
<protein>
    <submittedName>
        <fullName evidence="4">DNA-binding domain-containing protein, AraC-type</fullName>
    </submittedName>
</protein>
<gene>
    <name evidence="4" type="ORF">NU09_0427</name>
</gene>
<dbReference type="PANTHER" id="PTHR43280">
    <property type="entry name" value="ARAC-FAMILY TRANSCRIPTIONAL REGULATOR"/>
    <property type="match status" value="1"/>
</dbReference>
<dbReference type="AlphaFoldDB" id="A0A444WJ72"/>
<dbReference type="GO" id="GO:0003700">
    <property type="term" value="F:DNA-binding transcription factor activity"/>
    <property type="evidence" value="ECO:0007669"/>
    <property type="project" value="InterPro"/>
</dbReference>
<dbReference type="InterPro" id="IPR011990">
    <property type="entry name" value="TPR-like_helical_dom_sf"/>
</dbReference>
<comment type="caution">
    <text evidence="4">The sequence shown here is derived from an EMBL/GenBank/DDBJ whole genome shotgun (WGS) entry which is preliminary data.</text>
</comment>
<dbReference type="SMART" id="SM00342">
    <property type="entry name" value="HTH_ARAC"/>
    <property type="match status" value="1"/>
</dbReference>
<organism evidence="4 5">
    <name type="scientific">Flavobacterium beibuense</name>
    <dbReference type="NCBI Taxonomy" id="657326"/>
    <lineage>
        <taxon>Bacteria</taxon>
        <taxon>Pseudomonadati</taxon>
        <taxon>Bacteroidota</taxon>
        <taxon>Flavobacteriia</taxon>
        <taxon>Flavobacteriales</taxon>
        <taxon>Flavobacteriaceae</taxon>
        <taxon>Flavobacterium</taxon>
    </lineage>
</organism>
<evidence type="ECO:0000256" key="1">
    <source>
        <dbReference type="ARBA" id="ARBA00023125"/>
    </source>
</evidence>
<accession>A0A444WJ72</accession>
<evidence type="ECO:0000256" key="2">
    <source>
        <dbReference type="SAM" id="Phobius"/>
    </source>
</evidence>
<dbReference type="RefSeq" id="WP_129749595.1">
    <property type="nucleotide sequence ID" value="NZ_JUIW01000001.1"/>
</dbReference>
<dbReference type="PROSITE" id="PS01124">
    <property type="entry name" value="HTH_ARAC_FAMILY_2"/>
    <property type="match status" value="1"/>
</dbReference>
<reference evidence="4 5" key="1">
    <citation type="submission" date="2014-12" db="EMBL/GenBank/DDBJ databases">
        <title>Genome sequence of Flavobacterium beibuense RSKm HC5.</title>
        <authorList>
            <person name="Kim J.F."/>
            <person name="Song J.Y."/>
            <person name="Kwak M.-J."/>
            <person name="Lee S.-W."/>
        </authorList>
    </citation>
    <scope>NUCLEOTIDE SEQUENCE [LARGE SCALE GENOMIC DNA]</scope>
    <source>
        <strain evidence="4 5">RSKm HC5</strain>
    </source>
</reference>
<dbReference type="Proteomes" id="UP000289775">
    <property type="component" value="Unassembled WGS sequence"/>
</dbReference>
<keyword evidence="2" id="KW-0472">Membrane</keyword>
<evidence type="ECO:0000259" key="3">
    <source>
        <dbReference type="PROSITE" id="PS01124"/>
    </source>
</evidence>
<keyword evidence="1 4" id="KW-0238">DNA-binding</keyword>
<proteinExistence type="predicted"/>
<feature type="transmembrane region" description="Helical" evidence="2">
    <location>
        <begin position="339"/>
        <end position="360"/>
    </location>
</feature>
<evidence type="ECO:0000313" key="4">
    <source>
        <dbReference type="EMBL" id="RYJ45835.1"/>
    </source>
</evidence>
<dbReference type="InterPro" id="IPR018060">
    <property type="entry name" value="HTH_AraC"/>
</dbReference>
<keyword evidence="5" id="KW-1185">Reference proteome</keyword>
<name>A0A444WJ72_9FLAO</name>